<dbReference type="EMBL" id="JAPNKA010000001">
    <property type="protein sequence ID" value="MCY1079922.1"/>
    <property type="molecule type" value="Genomic_DNA"/>
</dbReference>
<proteinExistence type="predicted"/>
<accession>A0ABT4AE10</accession>
<evidence type="ECO:0000313" key="1">
    <source>
        <dbReference type="EMBL" id="MCY1079922.1"/>
    </source>
</evidence>
<evidence type="ECO:0000313" key="2">
    <source>
        <dbReference type="Proteomes" id="UP001207654"/>
    </source>
</evidence>
<name>A0ABT4AE10_9BACT</name>
<reference evidence="1 2" key="1">
    <citation type="submission" date="2022-11" db="EMBL/GenBank/DDBJ databases">
        <title>Minimal conservation of predation-associated metabolite biosynthetic gene clusters underscores biosynthetic potential of Myxococcota including descriptions for ten novel species: Archangium lansinium sp. nov., Myxococcus landrumus sp. nov., Nannocystis bai.</title>
        <authorList>
            <person name="Ahearne A."/>
            <person name="Stevens C."/>
            <person name="Phillips K."/>
        </authorList>
    </citation>
    <scope>NUCLEOTIDE SEQUENCE [LARGE SCALE GENOMIC DNA]</scope>
    <source>
        <strain evidence="1 2">MIWBW</strain>
    </source>
</reference>
<protein>
    <submittedName>
        <fullName evidence="1">Uncharacterized protein</fullName>
    </submittedName>
</protein>
<keyword evidence="2" id="KW-1185">Reference proteome</keyword>
<sequence>MIGRVQEHLEAIYGITCAARAEGFVVDTEAAAQLGATGRCEEELLIYEGDGELELALYLAPALLLRLKPYESGPVASLLDQELDGFCQLAEGVSHFVYVTHTAVHGRTVSLLELEAQAEVDKFALCLLHRWGDGVGAWAEELLRRLFDRVSYRQKLSEAERWRYEEANRLSRNFCSRLMGHVMGRRLERLLTDLRYAYRLGAEAKLRHFGQVS</sequence>
<dbReference type="Proteomes" id="UP001207654">
    <property type="component" value="Unassembled WGS sequence"/>
</dbReference>
<comment type="caution">
    <text evidence="1">The sequence shown here is derived from an EMBL/GenBank/DDBJ whole genome shotgun (WGS) entry which is preliminary data.</text>
</comment>
<gene>
    <name evidence="1" type="ORF">OV287_36275</name>
</gene>
<organism evidence="1 2">
    <name type="scientific">Archangium lansingense</name>
    <dbReference type="NCBI Taxonomy" id="2995310"/>
    <lineage>
        <taxon>Bacteria</taxon>
        <taxon>Pseudomonadati</taxon>
        <taxon>Myxococcota</taxon>
        <taxon>Myxococcia</taxon>
        <taxon>Myxococcales</taxon>
        <taxon>Cystobacterineae</taxon>
        <taxon>Archangiaceae</taxon>
        <taxon>Archangium</taxon>
    </lineage>
</organism>
<dbReference type="RefSeq" id="WP_267538611.1">
    <property type="nucleotide sequence ID" value="NZ_JAPNKA010000001.1"/>
</dbReference>